<dbReference type="EMBL" id="JBBMEX010000008">
    <property type="protein sequence ID" value="MEQ2558041.1"/>
    <property type="molecule type" value="Genomic_DNA"/>
</dbReference>
<evidence type="ECO:0000259" key="2">
    <source>
        <dbReference type="Pfam" id="PF15609"/>
    </source>
</evidence>
<dbReference type="InterPro" id="IPR041688">
    <property type="entry name" value="PRTase_2"/>
</dbReference>
<dbReference type="CDD" id="cd06223">
    <property type="entry name" value="PRTases_typeI"/>
    <property type="match status" value="1"/>
</dbReference>
<name>A0ABV1HFJ5_9FIRM</name>
<dbReference type="InterPro" id="IPR029057">
    <property type="entry name" value="PRTase-like"/>
</dbReference>
<organism evidence="3 4">
    <name type="scientific">Maccoyibacter intestinihominis</name>
    <dbReference type="NCBI Taxonomy" id="3133499"/>
    <lineage>
        <taxon>Bacteria</taxon>
        <taxon>Bacillati</taxon>
        <taxon>Bacillota</taxon>
        <taxon>Clostridia</taxon>
        <taxon>Lachnospirales</taxon>
        <taxon>Lachnospiraceae</taxon>
        <taxon>Maccoyibacter</taxon>
    </lineage>
</organism>
<feature type="domain" description="Orotate phosphoribosyltransferase-like" evidence="2">
    <location>
        <begin position="7"/>
        <end position="181"/>
    </location>
</feature>
<dbReference type="InterPro" id="IPR022537">
    <property type="entry name" value="TRSP_dom"/>
</dbReference>
<dbReference type="PIRSF" id="PIRSF020967">
    <property type="entry name" value="UCP020967"/>
    <property type="match status" value="1"/>
</dbReference>
<protein>
    <submittedName>
        <fullName evidence="3">Phosphoribosyltransferase domain-containing protein</fullName>
    </submittedName>
</protein>
<dbReference type="InterPro" id="IPR000836">
    <property type="entry name" value="PRTase_dom"/>
</dbReference>
<keyword evidence="3" id="KW-0808">Transferase</keyword>
<dbReference type="Pfam" id="PF15609">
    <property type="entry name" value="PRTase_2"/>
    <property type="match status" value="1"/>
</dbReference>
<evidence type="ECO:0000313" key="3">
    <source>
        <dbReference type="EMBL" id="MEQ2558041.1"/>
    </source>
</evidence>
<evidence type="ECO:0000259" key="1">
    <source>
        <dbReference type="Pfam" id="PF12500"/>
    </source>
</evidence>
<gene>
    <name evidence="3" type="ORF">WMO43_09180</name>
</gene>
<keyword evidence="3" id="KW-0328">Glycosyltransferase</keyword>
<evidence type="ECO:0000313" key="4">
    <source>
        <dbReference type="Proteomes" id="UP001454489"/>
    </source>
</evidence>
<accession>A0ABV1HFJ5</accession>
<dbReference type="RefSeq" id="WP_353530964.1">
    <property type="nucleotide sequence ID" value="NZ_JBBMEX010000008.1"/>
</dbReference>
<dbReference type="Gene3D" id="3.40.50.2020">
    <property type="match status" value="1"/>
</dbReference>
<comment type="caution">
    <text evidence="3">The sequence shown here is derived from an EMBL/GenBank/DDBJ whole genome shotgun (WGS) entry which is preliminary data.</text>
</comment>
<keyword evidence="4" id="KW-1185">Reference proteome</keyword>
<dbReference type="SUPFAM" id="SSF53271">
    <property type="entry name" value="PRTase-like"/>
    <property type="match status" value="1"/>
</dbReference>
<sequence>MYTEAELVRIAKRENNTRRKYLVVNRLQGKHIPVSPKEALQMFRSLAELIKEAYPSERLLMVGFAETATAIGAAVAIECQAAYMQTTREVIDGVDYLYFSESHSHATEQKLVKTDLDKIIGKTDRIVFIEDEVTTGNTILNIVRLIQKTYAQPVSFAVASILNGMNEEALENYKNLKIPVHYLVKTAHDTYTEIAEQYQADGTCHICTKPQEKEVEQQKEVQQQIEMQQTKEAQQPIEVQEISGWINARRLHTADTYKQACEQLWQEIQQKYGYTKYTKETETGRRILVLGTEEFMYPALYVGAKLEEAGYTVRMHATTRSPIAVSKEEKYPLHTRYELASLYDKNRITFVYDLTEYEEVLVLTDAQNQETEGWESLQRALALNQNRQIRGIRWC</sequence>
<dbReference type="Proteomes" id="UP001454489">
    <property type="component" value="Unassembled WGS sequence"/>
</dbReference>
<feature type="domain" description="TRSP" evidence="1">
    <location>
        <begin position="272"/>
        <end position="372"/>
    </location>
</feature>
<dbReference type="GO" id="GO:0016757">
    <property type="term" value="F:glycosyltransferase activity"/>
    <property type="evidence" value="ECO:0007669"/>
    <property type="project" value="UniProtKB-KW"/>
</dbReference>
<dbReference type="Pfam" id="PF12500">
    <property type="entry name" value="TRSP"/>
    <property type="match status" value="1"/>
</dbReference>
<proteinExistence type="predicted"/>
<reference evidence="3 4" key="1">
    <citation type="submission" date="2024-03" db="EMBL/GenBank/DDBJ databases">
        <title>Human intestinal bacterial collection.</title>
        <authorList>
            <person name="Pauvert C."/>
            <person name="Hitch T.C.A."/>
            <person name="Clavel T."/>
        </authorList>
    </citation>
    <scope>NUCLEOTIDE SEQUENCE [LARGE SCALE GENOMIC DNA]</scope>
    <source>
        <strain evidence="3 4">CLA-AA-H185</strain>
    </source>
</reference>
<dbReference type="InterPro" id="IPR011214">
    <property type="entry name" value="UCP020967"/>
</dbReference>